<dbReference type="SMART" id="SM00320">
    <property type="entry name" value="WD40"/>
    <property type="match status" value="8"/>
</dbReference>
<evidence type="ECO:0000256" key="5">
    <source>
        <dbReference type="ARBA" id="ARBA00022853"/>
    </source>
</evidence>
<evidence type="ECO:0000256" key="4">
    <source>
        <dbReference type="ARBA" id="ARBA00022737"/>
    </source>
</evidence>
<feature type="repeat" description="WD" evidence="7">
    <location>
        <begin position="301"/>
        <end position="343"/>
    </location>
</feature>
<evidence type="ECO:0000256" key="1">
    <source>
        <dbReference type="ARBA" id="ARBA00004123"/>
    </source>
</evidence>
<dbReference type="PROSITE" id="PS50294">
    <property type="entry name" value="WD_REPEATS_REGION"/>
    <property type="match status" value="2"/>
</dbReference>
<protein>
    <submittedName>
        <fullName evidence="9">Putative histone-binding protein Caf1</fullName>
    </submittedName>
</protein>
<keyword evidence="4" id="KW-0677">Repeat</keyword>
<comment type="subcellular location">
    <subcellularLocation>
        <location evidence="1">Nucleus</location>
    </subcellularLocation>
</comment>
<dbReference type="InterPro" id="IPR020472">
    <property type="entry name" value="WD40_PAC1"/>
</dbReference>
<dbReference type="Proteomes" id="UP000054783">
    <property type="component" value="Unassembled WGS sequence"/>
</dbReference>
<dbReference type="GO" id="GO:0006325">
    <property type="term" value="P:chromatin organization"/>
    <property type="evidence" value="ECO:0007669"/>
    <property type="project" value="UniProtKB-KW"/>
</dbReference>
<evidence type="ECO:0000256" key="2">
    <source>
        <dbReference type="ARBA" id="ARBA00009341"/>
    </source>
</evidence>
<keyword evidence="6" id="KW-0539">Nucleus</keyword>
<dbReference type="STRING" id="990121.A0A0V0ZJY9"/>
<dbReference type="InterPro" id="IPR022052">
    <property type="entry name" value="Histone-bd_RBBP4-like_N"/>
</dbReference>
<dbReference type="PRINTS" id="PR00320">
    <property type="entry name" value="GPROTEINBRPT"/>
</dbReference>
<keyword evidence="10" id="KW-1185">Reference proteome</keyword>
<sequence>MSAISQEYDCTGELKMNENDQEIIEIGPDSSVDNFSDDQTVSSDEFKINEEDYLTWRKNALLLLFLRFLFFLKQKFICHELPDPSICVQWLPEMNDERTYRLLIGTILENEENAIYVLKIKLRDYPEYVSNEDELQFQTENEEMYAEMHSQVTILHKSQVNRIRYCPHRQFIIASQASDGNIYLFDYRNHPSKRGPFDKFEPLVIMEGQKQEGIGLAWNPHKEGVLLSSSRDCCIYEWNVISDKDHQTLNPTRIFSSHSAGVEDIDWHAFTSAVFCSVGCDGNLFIWDNRDSENSRPALSVCAHKQDVNCVSFNPFSEYLLATGSSDKTVAIWDLRNLKESLSILLDHTGEVNEVRWAPQSEFIIASCSEDCTANIYDMRWDNRDSENSRPALSVCAHKQDVNCVSFNPFSEYLLATGSSDKTVAIWDLRNLKESLSILLDHTGEVNEVRWAPQSEFIIASCSEDCTANIYDMSHPTSLSGNNCSPELIFSHRGHRNPVQSLCWNANEPWLIASISNDAVLHLWKIYFYQPKQKDESFYHNDSSQLLNEYCVPSTLAKFQSSVYATKVSLLINNEN</sequence>
<dbReference type="InterPro" id="IPR001680">
    <property type="entry name" value="WD40_rpt"/>
</dbReference>
<evidence type="ECO:0000313" key="10">
    <source>
        <dbReference type="Proteomes" id="UP000054783"/>
    </source>
</evidence>
<dbReference type="InterPro" id="IPR050459">
    <property type="entry name" value="WD_repeat_RBAP46/RBAP48/MSI1"/>
</dbReference>
<dbReference type="InterPro" id="IPR015943">
    <property type="entry name" value="WD40/YVTN_repeat-like_dom_sf"/>
</dbReference>
<dbReference type="CDD" id="cd00200">
    <property type="entry name" value="WD40"/>
    <property type="match status" value="1"/>
</dbReference>
<evidence type="ECO:0000256" key="3">
    <source>
        <dbReference type="ARBA" id="ARBA00022574"/>
    </source>
</evidence>
<dbReference type="GO" id="GO:0005634">
    <property type="term" value="C:nucleus"/>
    <property type="evidence" value="ECO:0007669"/>
    <property type="project" value="UniProtKB-SubCell"/>
</dbReference>
<evidence type="ECO:0000313" key="9">
    <source>
        <dbReference type="EMBL" id="KRY12693.1"/>
    </source>
</evidence>
<keyword evidence="5" id="KW-0156">Chromatin regulator</keyword>
<dbReference type="InterPro" id="IPR036322">
    <property type="entry name" value="WD40_repeat_dom_sf"/>
</dbReference>
<dbReference type="PROSITE" id="PS00678">
    <property type="entry name" value="WD_REPEATS_1"/>
    <property type="match status" value="2"/>
</dbReference>
<feature type="repeat" description="WD" evidence="7">
    <location>
        <begin position="492"/>
        <end position="526"/>
    </location>
</feature>
<evidence type="ECO:0000256" key="7">
    <source>
        <dbReference type="PROSITE-ProRule" id="PRU00221"/>
    </source>
</evidence>
<proteinExistence type="inferred from homology"/>
<dbReference type="Pfam" id="PF00400">
    <property type="entry name" value="WD40"/>
    <property type="match status" value="7"/>
</dbReference>
<dbReference type="OrthoDB" id="427795at2759"/>
<dbReference type="EMBL" id="JYDQ01000158">
    <property type="protein sequence ID" value="KRY12693.1"/>
    <property type="molecule type" value="Genomic_DNA"/>
</dbReference>
<dbReference type="PROSITE" id="PS50082">
    <property type="entry name" value="WD_REPEATS_2"/>
    <property type="match status" value="4"/>
</dbReference>
<name>A0A0V0ZJY9_9BILA</name>
<dbReference type="SUPFAM" id="SSF50978">
    <property type="entry name" value="WD40 repeat-like"/>
    <property type="match status" value="2"/>
</dbReference>
<organism evidence="9 10">
    <name type="scientific">Trichinella patagoniensis</name>
    <dbReference type="NCBI Taxonomy" id="990121"/>
    <lineage>
        <taxon>Eukaryota</taxon>
        <taxon>Metazoa</taxon>
        <taxon>Ecdysozoa</taxon>
        <taxon>Nematoda</taxon>
        <taxon>Enoplea</taxon>
        <taxon>Dorylaimia</taxon>
        <taxon>Trichinellida</taxon>
        <taxon>Trichinellidae</taxon>
        <taxon>Trichinella</taxon>
    </lineage>
</organism>
<gene>
    <name evidence="9" type="primary">Caf1</name>
    <name evidence="9" type="ORF">T12_9559</name>
</gene>
<evidence type="ECO:0000256" key="6">
    <source>
        <dbReference type="ARBA" id="ARBA00023242"/>
    </source>
</evidence>
<feature type="repeat" description="WD" evidence="7">
    <location>
        <begin position="395"/>
        <end position="437"/>
    </location>
</feature>
<dbReference type="PANTHER" id="PTHR22850">
    <property type="entry name" value="WD40 REPEAT FAMILY"/>
    <property type="match status" value="1"/>
</dbReference>
<accession>A0A0V0ZJY9</accession>
<feature type="repeat" description="WD" evidence="7">
    <location>
        <begin position="255"/>
        <end position="297"/>
    </location>
</feature>
<dbReference type="AlphaFoldDB" id="A0A0V0ZJY9"/>
<evidence type="ECO:0000259" key="8">
    <source>
        <dbReference type="Pfam" id="PF12265"/>
    </source>
</evidence>
<keyword evidence="3 7" id="KW-0853">WD repeat</keyword>
<reference evidence="9 10" key="1">
    <citation type="submission" date="2015-01" db="EMBL/GenBank/DDBJ databases">
        <title>Evolution of Trichinella species and genotypes.</title>
        <authorList>
            <person name="Korhonen P.K."/>
            <person name="Edoardo P."/>
            <person name="Giuseppe L.R."/>
            <person name="Gasser R.B."/>
        </authorList>
    </citation>
    <scope>NUCLEOTIDE SEQUENCE [LARGE SCALE GENOMIC DNA]</scope>
    <source>
        <strain evidence="9">ISS2496</strain>
    </source>
</reference>
<dbReference type="Gene3D" id="2.130.10.10">
    <property type="entry name" value="YVTN repeat-like/Quinoprotein amine dehydrogenase"/>
    <property type="match status" value="2"/>
</dbReference>
<comment type="similarity">
    <text evidence="2">Belongs to the WD repeat RBAP46/RBAP48/MSI1 family.</text>
</comment>
<feature type="domain" description="Histone-binding protein RBBP4-like N-terminal" evidence="8">
    <location>
        <begin position="76"/>
        <end position="122"/>
    </location>
</feature>
<dbReference type="InterPro" id="IPR019775">
    <property type="entry name" value="WD40_repeat_CS"/>
</dbReference>
<comment type="caution">
    <text evidence="9">The sequence shown here is derived from an EMBL/GenBank/DDBJ whole genome shotgun (WGS) entry which is preliminary data.</text>
</comment>
<dbReference type="Pfam" id="PF12265">
    <property type="entry name" value="CAF1C_H4-bd"/>
    <property type="match status" value="1"/>
</dbReference>